<keyword evidence="2" id="KW-0503">Monooxygenase</keyword>
<dbReference type="Proteomes" id="UP000297706">
    <property type="component" value="Unassembled WGS sequence"/>
</dbReference>
<keyword evidence="3" id="KW-1185">Reference proteome</keyword>
<reference evidence="2 3" key="1">
    <citation type="submission" date="2018-02" db="EMBL/GenBank/DDBJ databases">
        <title>A novel lanthanide dependent methylotroph, Methylotenera sp. La3113.</title>
        <authorList>
            <person name="Lv H."/>
            <person name="Tani A."/>
        </authorList>
    </citation>
    <scope>NUCLEOTIDE SEQUENCE [LARGE SCALE GENOMIC DNA]</scope>
    <source>
        <strain evidence="2 3">La3113</strain>
    </source>
</reference>
<feature type="domain" description="SsuA/THI5-like" evidence="1">
    <location>
        <begin position="42"/>
        <end position="269"/>
    </location>
</feature>
<accession>A0A4Y9VSR7</accession>
<dbReference type="GO" id="GO:0004497">
    <property type="term" value="F:monooxygenase activity"/>
    <property type="evidence" value="ECO:0007669"/>
    <property type="project" value="UniProtKB-KW"/>
</dbReference>
<evidence type="ECO:0000313" key="3">
    <source>
        <dbReference type="Proteomes" id="UP000297706"/>
    </source>
</evidence>
<dbReference type="RefSeq" id="WP_135276806.1">
    <property type="nucleotide sequence ID" value="NZ_PQVH01000006.1"/>
</dbReference>
<proteinExistence type="predicted"/>
<sequence>MTNPLSVNPPANTQLKDIWFTRCPVPTATGLAYKLGWLEEEFAKDGISVATIQDAPQALARHHYDHEINSLIREGGSLLALAAKAQGAKTKVIGLTWIDEWQVILVRPDSHINRPADLKGRRVALPAYVEREIQSHVRGSSIARGMTLQGVKGVLAYAGLTLDDVSFVEVGSGQDSDAGLGGLWAGLDNLARGEVDAVYVKGASAVDAAKRYGAVVGIDIDRFTDRQYRVNNGTPRPITVHEDFIENHFDLLVRFLAQTLRAADWAASNLDGVHQILKGETRAGDDGVATAYRDGFHQSLHPSLSKELLDLFKIQKNFTLIHGVLDRDFNLDAWVDHRPLAAARQWLDNYYQTQSKAA</sequence>
<evidence type="ECO:0000259" key="1">
    <source>
        <dbReference type="Pfam" id="PF09084"/>
    </source>
</evidence>
<name>A0A4Y9VSR7_9PROT</name>
<organism evidence="2 3">
    <name type="scientific">Methylotenera oryzisoli</name>
    <dbReference type="NCBI Taxonomy" id="2080758"/>
    <lineage>
        <taxon>Bacteria</taxon>
        <taxon>Pseudomonadati</taxon>
        <taxon>Pseudomonadota</taxon>
        <taxon>Betaproteobacteria</taxon>
        <taxon>Nitrosomonadales</taxon>
        <taxon>Methylophilaceae</taxon>
        <taxon>Methylotenera</taxon>
    </lineage>
</organism>
<keyword evidence="2" id="KW-0560">Oxidoreductase</keyword>
<dbReference type="OrthoDB" id="7467011at2"/>
<dbReference type="AlphaFoldDB" id="A0A4Y9VSR7"/>
<evidence type="ECO:0000313" key="2">
    <source>
        <dbReference type="EMBL" id="TFW72263.1"/>
    </source>
</evidence>
<comment type="caution">
    <text evidence="2">The sequence shown here is derived from an EMBL/GenBank/DDBJ whole genome shotgun (WGS) entry which is preliminary data.</text>
</comment>
<dbReference type="InterPro" id="IPR015168">
    <property type="entry name" value="SsuA/THI5"/>
</dbReference>
<dbReference type="SUPFAM" id="SSF53850">
    <property type="entry name" value="Periplasmic binding protein-like II"/>
    <property type="match status" value="1"/>
</dbReference>
<dbReference type="EMBL" id="PQVH01000006">
    <property type="protein sequence ID" value="TFW72263.1"/>
    <property type="molecule type" value="Genomic_DNA"/>
</dbReference>
<protein>
    <submittedName>
        <fullName evidence="2">Monooxygenase</fullName>
    </submittedName>
</protein>
<dbReference type="PANTHER" id="PTHR30024">
    <property type="entry name" value="ALIPHATIC SULFONATES-BINDING PROTEIN-RELATED"/>
    <property type="match status" value="1"/>
</dbReference>
<dbReference type="Pfam" id="PF09084">
    <property type="entry name" value="NMT1"/>
    <property type="match status" value="1"/>
</dbReference>
<dbReference type="Gene3D" id="3.40.190.270">
    <property type="match status" value="1"/>
</dbReference>
<dbReference type="PANTHER" id="PTHR30024:SF21">
    <property type="entry name" value="ABC TRANSPORTER SUBSTRATE-BINDING PROTEIN"/>
    <property type="match status" value="1"/>
</dbReference>
<gene>
    <name evidence="2" type="ORF">C3Y98_03935</name>
</gene>
<dbReference type="Gene3D" id="3.40.190.10">
    <property type="entry name" value="Periplasmic binding protein-like II"/>
    <property type="match status" value="1"/>
</dbReference>